<reference evidence="5" key="2">
    <citation type="submission" date="2008-08" db="EMBL/GenBank/DDBJ databases">
        <authorList>
            <consortium name="Diatom Consortium"/>
            <person name="Grigoriev I."/>
            <person name="Grimwood J."/>
            <person name="Kuo A."/>
            <person name="Otillar R.P."/>
            <person name="Salamov A."/>
            <person name="Detter J.C."/>
            <person name="Lindquist E."/>
            <person name="Shapiro H."/>
            <person name="Lucas S."/>
            <person name="Glavina del Rio T."/>
            <person name="Pitluck S."/>
            <person name="Rokhsar D."/>
            <person name="Bowler C."/>
        </authorList>
    </citation>
    <scope>GENOME REANNOTATION</scope>
    <source>
        <strain evidence="5">CCAP 1055/1</strain>
    </source>
</reference>
<feature type="compositionally biased region" description="Low complexity" evidence="1">
    <location>
        <begin position="131"/>
        <end position="140"/>
    </location>
</feature>
<feature type="chain" id="PRO_5002855393" evidence="3">
    <location>
        <begin position="24"/>
        <end position="521"/>
    </location>
</feature>
<feature type="compositionally biased region" description="Polar residues" evidence="1">
    <location>
        <begin position="141"/>
        <end position="164"/>
    </location>
</feature>
<evidence type="ECO:0000313" key="5">
    <source>
        <dbReference type="Proteomes" id="UP000000759"/>
    </source>
</evidence>
<evidence type="ECO:0000256" key="3">
    <source>
        <dbReference type="SAM" id="SignalP"/>
    </source>
</evidence>
<feature type="compositionally biased region" description="Low complexity" evidence="1">
    <location>
        <begin position="108"/>
        <end position="122"/>
    </location>
</feature>
<dbReference type="KEGG" id="pti:PHATRDRAFT_47561"/>
<dbReference type="HOGENOM" id="CLU_239518_0_0_1"/>
<organism evidence="4 5">
    <name type="scientific">Phaeodactylum tricornutum (strain CCAP 1055/1)</name>
    <dbReference type="NCBI Taxonomy" id="556484"/>
    <lineage>
        <taxon>Eukaryota</taxon>
        <taxon>Sar</taxon>
        <taxon>Stramenopiles</taxon>
        <taxon>Ochrophyta</taxon>
        <taxon>Bacillariophyta</taxon>
        <taxon>Bacillariophyceae</taxon>
        <taxon>Bacillariophycidae</taxon>
        <taxon>Naviculales</taxon>
        <taxon>Phaeodactylaceae</taxon>
        <taxon>Phaeodactylum</taxon>
    </lineage>
</organism>
<dbReference type="RefSeq" id="XP_002181848.1">
    <property type="nucleotide sequence ID" value="XM_002181812.1"/>
</dbReference>
<feature type="region of interest" description="Disordered" evidence="1">
    <location>
        <begin position="106"/>
        <end position="164"/>
    </location>
</feature>
<feature type="signal peptide" evidence="3">
    <location>
        <begin position="1"/>
        <end position="23"/>
    </location>
</feature>
<keyword evidence="3" id="KW-0732">Signal</keyword>
<keyword evidence="2" id="KW-0812">Transmembrane</keyword>
<feature type="transmembrane region" description="Helical" evidence="2">
    <location>
        <begin position="323"/>
        <end position="345"/>
    </location>
</feature>
<dbReference type="InParanoid" id="B7G435"/>
<feature type="region of interest" description="Disordered" evidence="1">
    <location>
        <begin position="491"/>
        <end position="521"/>
    </location>
</feature>
<keyword evidence="2" id="KW-0472">Membrane</keyword>
<keyword evidence="2" id="KW-1133">Transmembrane helix</keyword>
<dbReference type="GeneID" id="7202627"/>
<evidence type="ECO:0000313" key="4">
    <source>
        <dbReference type="EMBL" id="EEC46388.1"/>
    </source>
</evidence>
<sequence length="521" mass="55682">MKFSISSLVVTIGSLGNLPLAIAQGVSATTPVVRYVDPMSDMSLLLPSLSARHGDEPSLNMDFWLPASRALSSSLATDIPDQTYATLPSKASSTAQVAVSTMLQSNVPSDIPSSQPSYIPSSLEDGPPSDSPSLTPSLQLASSFSDVPSNVPSNQPSVTSSLPGASEVSVTQSVTLALGSNTILDDASIDIFERVCAFSFLPMYLSTIYEAEYKSIRCSVLDQNLVDESSKRRLLDEDYTLGEKHSTLSLLLRVSSLVYLRSGVEFGDIVQQTFTTHVDTFLSLLFDTLPFFAPKSSSGSGNSQAITGGQTEVQNQEANPSPIIISVAAVMGGAILAAIAAFFVLNSRRNAILNREMPDGTDVSIPIDYFESSDEDLESAPYDVTDISYSTMGMNMMPPSPLGIDSIPRALNSVSMIHFSEDLSTTSIDPESGITPSSTTLSPGPLIPAYWESYESKMIWKIRNSSSHSLSSQMSTDIQSVNGAFESSPSLLTVNSRQEDVGTTYSDGVKDQSSTTDTYEK</sequence>
<keyword evidence="5" id="KW-1185">Reference proteome</keyword>
<dbReference type="PaxDb" id="2850-Phatr47561"/>
<dbReference type="EMBL" id="CM000616">
    <property type="protein sequence ID" value="EEC46388.1"/>
    <property type="molecule type" value="Genomic_DNA"/>
</dbReference>
<name>B7G435_PHATC</name>
<gene>
    <name evidence="4" type="ORF">PHATRDRAFT_47561</name>
</gene>
<accession>B7G435</accession>
<evidence type="ECO:0000256" key="1">
    <source>
        <dbReference type="SAM" id="MobiDB-lite"/>
    </source>
</evidence>
<reference evidence="4 5" key="1">
    <citation type="journal article" date="2008" name="Nature">
        <title>The Phaeodactylum genome reveals the evolutionary history of diatom genomes.</title>
        <authorList>
            <person name="Bowler C."/>
            <person name="Allen A.E."/>
            <person name="Badger J.H."/>
            <person name="Grimwood J."/>
            <person name="Jabbari K."/>
            <person name="Kuo A."/>
            <person name="Maheswari U."/>
            <person name="Martens C."/>
            <person name="Maumus F."/>
            <person name="Otillar R.P."/>
            <person name="Rayko E."/>
            <person name="Salamov A."/>
            <person name="Vandepoele K."/>
            <person name="Beszteri B."/>
            <person name="Gruber A."/>
            <person name="Heijde M."/>
            <person name="Katinka M."/>
            <person name="Mock T."/>
            <person name="Valentin K."/>
            <person name="Verret F."/>
            <person name="Berges J.A."/>
            <person name="Brownlee C."/>
            <person name="Cadoret J.P."/>
            <person name="Chiovitti A."/>
            <person name="Choi C.J."/>
            <person name="Coesel S."/>
            <person name="De Martino A."/>
            <person name="Detter J.C."/>
            <person name="Durkin C."/>
            <person name="Falciatore A."/>
            <person name="Fournet J."/>
            <person name="Haruta M."/>
            <person name="Huysman M.J."/>
            <person name="Jenkins B.D."/>
            <person name="Jiroutova K."/>
            <person name="Jorgensen R.E."/>
            <person name="Joubert Y."/>
            <person name="Kaplan A."/>
            <person name="Kroger N."/>
            <person name="Kroth P.G."/>
            <person name="La Roche J."/>
            <person name="Lindquist E."/>
            <person name="Lommer M."/>
            <person name="Martin-Jezequel V."/>
            <person name="Lopez P.J."/>
            <person name="Lucas S."/>
            <person name="Mangogna M."/>
            <person name="McGinnis K."/>
            <person name="Medlin L.K."/>
            <person name="Montsant A."/>
            <person name="Oudot-Le Secq M.P."/>
            <person name="Napoli C."/>
            <person name="Obornik M."/>
            <person name="Parker M.S."/>
            <person name="Petit J.L."/>
            <person name="Porcel B.M."/>
            <person name="Poulsen N."/>
            <person name="Robison M."/>
            <person name="Rychlewski L."/>
            <person name="Rynearson T.A."/>
            <person name="Schmutz J."/>
            <person name="Shapiro H."/>
            <person name="Siaut M."/>
            <person name="Stanley M."/>
            <person name="Sussman M.R."/>
            <person name="Taylor A.R."/>
            <person name="Vardi A."/>
            <person name="von Dassow P."/>
            <person name="Vyverman W."/>
            <person name="Willis A."/>
            <person name="Wyrwicz L.S."/>
            <person name="Rokhsar D.S."/>
            <person name="Weissenbach J."/>
            <person name="Armbrust E.V."/>
            <person name="Green B.R."/>
            <person name="Van de Peer Y."/>
            <person name="Grigoriev I.V."/>
        </authorList>
    </citation>
    <scope>NUCLEOTIDE SEQUENCE [LARGE SCALE GENOMIC DNA]</scope>
    <source>
        <strain evidence="4 5">CCAP 1055/1</strain>
    </source>
</reference>
<proteinExistence type="predicted"/>
<protein>
    <submittedName>
        <fullName evidence="4">Uncharacterized protein</fullName>
    </submittedName>
</protein>
<evidence type="ECO:0000256" key="2">
    <source>
        <dbReference type="SAM" id="Phobius"/>
    </source>
</evidence>
<dbReference type="Proteomes" id="UP000000759">
    <property type="component" value="Chromosome 14"/>
</dbReference>
<dbReference type="AlphaFoldDB" id="B7G435"/>